<comment type="similarity">
    <text evidence="2">Belongs to the EamA transporter family.</text>
</comment>
<organism evidence="8 9">
    <name type="scientific">Amphritea balenae</name>
    <dbReference type="NCBI Taxonomy" id="452629"/>
    <lineage>
        <taxon>Bacteria</taxon>
        <taxon>Pseudomonadati</taxon>
        <taxon>Pseudomonadota</taxon>
        <taxon>Gammaproteobacteria</taxon>
        <taxon>Oceanospirillales</taxon>
        <taxon>Oceanospirillaceae</taxon>
        <taxon>Amphritea</taxon>
    </lineage>
</organism>
<feature type="transmembrane region" description="Helical" evidence="6">
    <location>
        <begin position="130"/>
        <end position="151"/>
    </location>
</feature>
<feature type="transmembrane region" description="Helical" evidence="6">
    <location>
        <begin position="271"/>
        <end position="288"/>
    </location>
</feature>
<dbReference type="PANTHER" id="PTHR32322:SF2">
    <property type="entry name" value="EAMA DOMAIN-CONTAINING PROTEIN"/>
    <property type="match status" value="1"/>
</dbReference>
<dbReference type="EMBL" id="RQXV01000001">
    <property type="protein sequence ID" value="RRD01577.1"/>
    <property type="molecule type" value="Genomic_DNA"/>
</dbReference>
<dbReference type="OrthoDB" id="6119273at2"/>
<protein>
    <submittedName>
        <fullName evidence="8">EamA/RhaT family transporter</fullName>
    </submittedName>
</protein>
<feature type="transmembrane region" description="Helical" evidence="6">
    <location>
        <begin position="247"/>
        <end position="265"/>
    </location>
</feature>
<dbReference type="Pfam" id="PF00892">
    <property type="entry name" value="EamA"/>
    <property type="match status" value="2"/>
</dbReference>
<evidence type="ECO:0000259" key="7">
    <source>
        <dbReference type="Pfam" id="PF00892"/>
    </source>
</evidence>
<accession>A0A3P1SWI0</accession>
<evidence type="ECO:0000256" key="2">
    <source>
        <dbReference type="ARBA" id="ARBA00007362"/>
    </source>
</evidence>
<evidence type="ECO:0000256" key="4">
    <source>
        <dbReference type="ARBA" id="ARBA00022989"/>
    </source>
</evidence>
<comment type="subcellular location">
    <subcellularLocation>
        <location evidence="1">Membrane</location>
        <topology evidence="1">Multi-pass membrane protein</topology>
    </subcellularLocation>
</comment>
<evidence type="ECO:0000256" key="5">
    <source>
        <dbReference type="ARBA" id="ARBA00023136"/>
    </source>
</evidence>
<dbReference type="PANTHER" id="PTHR32322">
    <property type="entry name" value="INNER MEMBRANE TRANSPORTER"/>
    <property type="match status" value="1"/>
</dbReference>
<dbReference type="GO" id="GO:0016020">
    <property type="term" value="C:membrane"/>
    <property type="evidence" value="ECO:0007669"/>
    <property type="project" value="UniProtKB-SubCell"/>
</dbReference>
<feature type="transmembrane region" description="Helical" evidence="6">
    <location>
        <begin position="43"/>
        <end position="64"/>
    </location>
</feature>
<dbReference type="InterPro" id="IPR037185">
    <property type="entry name" value="EmrE-like"/>
</dbReference>
<feature type="transmembrane region" description="Helical" evidence="6">
    <location>
        <begin position="216"/>
        <end position="235"/>
    </location>
</feature>
<evidence type="ECO:0000313" key="8">
    <source>
        <dbReference type="EMBL" id="RRD01577.1"/>
    </source>
</evidence>
<dbReference type="RefSeq" id="WP_124924650.1">
    <property type="nucleotide sequence ID" value="NZ_BMOH01000001.1"/>
</dbReference>
<dbReference type="AlphaFoldDB" id="A0A3P1SWI0"/>
<sequence>MSVATTLHHQDYLKGCLLVLLSAVCYGLQPLFAFYAYNDGASPIGVLLARFCLAALIMFGWIKFRNISLPDRKQVRQNLLIGAGYATAALGYYNASHSASFSMAIIVMFSFPAFVTLFSILFLKERLTRIRIVSLTLAISGVIMAAGTNIYGDIQSILWALLASVSYGSAIIYGSHKAKPDNPIAAASVILMGGSLISLCAYLFHGVTLPESSGGWSAIAGLACFATLAPVALFISGSPRIGASNAATLSTLEPVVAVMIAVTLLGENFTLEILAGGALVIIASVLLARKQH</sequence>
<keyword evidence="9" id="KW-1185">Reference proteome</keyword>
<keyword evidence="5 6" id="KW-0472">Membrane</keyword>
<reference evidence="8 9" key="1">
    <citation type="submission" date="2018-11" db="EMBL/GenBank/DDBJ databases">
        <title>The draft genome sequence of Amphritea balenae JAMM 1525T.</title>
        <authorList>
            <person name="Fang Z."/>
            <person name="Zhang Y."/>
            <person name="Han X."/>
        </authorList>
    </citation>
    <scope>NUCLEOTIDE SEQUENCE [LARGE SCALE GENOMIC DNA]</scope>
    <source>
        <strain evidence="8 9">JAMM 1525</strain>
    </source>
</reference>
<proteinExistence type="inferred from homology"/>
<keyword evidence="3 6" id="KW-0812">Transmembrane</keyword>
<feature type="transmembrane region" description="Helical" evidence="6">
    <location>
        <begin position="184"/>
        <end position="204"/>
    </location>
</feature>
<gene>
    <name evidence="8" type="ORF">EHS89_03195</name>
</gene>
<evidence type="ECO:0000256" key="1">
    <source>
        <dbReference type="ARBA" id="ARBA00004141"/>
    </source>
</evidence>
<evidence type="ECO:0000313" key="9">
    <source>
        <dbReference type="Proteomes" id="UP000267535"/>
    </source>
</evidence>
<dbReference type="InterPro" id="IPR000620">
    <property type="entry name" value="EamA_dom"/>
</dbReference>
<feature type="transmembrane region" description="Helical" evidence="6">
    <location>
        <begin position="76"/>
        <end position="95"/>
    </location>
</feature>
<comment type="caution">
    <text evidence="8">The sequence shown here is derived from an EMBL/GenBank/DDBJ whole genome shotgun (WGS) entry which is preliminary data.</text>
</comment>
<feature type="transmembrane region" description="Helical" evidence="6">
    <location>
        <begin position="101"/>
        <end position="123"/>
    </location>
</feature>
<evidence type="ECO:0000256" key="6">
    <source>
        <dbReference type="SAM" id="Phobius"/>
    </source>
</evidence>
<keyword evidence="4 6" id="KW-1133">Transmembrane helix</keyword>
<feature type="domain" description="EamA" evidence="7">
    <location>
        <begin position="14"/>
        <end position="145"/>
    </location>
</feature>
<feature type="transmembrane region" description="Helical" evidence="6">
    <location>
        <begin position="12"/>
        <end position="37"/>
    </location>
</feature>
<dbReference type="Proteomes" id="UP000267535">
    <property type="component" value="Unassembled WGS sequence"/>
</dbReference>
<feature type="domain" description="EamA" evidence="7">
    <location>
        <begin position="156"/>
        <end position="287"/>
    </location>
</feature>
<evidence type="ECO:0000256" key="3">
    <source>
        <dbReference type="ARBA" id="ARBA00022692"/>
    </source>
</evidence>
<dbReference type="InterPro" id="IPR050638">
    <property type="entry name" value="AA-Vitamin_Transporters"/>
</dbReference>
<dbReference type="SUPFAM" id="SSF103481">
    <property type="entry name" value="Multidrug resistance efflux transporter EmrE"/>
    <property type="match status" value="2"/>
</dbReference>
<feature type="transmembrane region" description="Helical" evidence="6">
    <location>
        <begin position="157"/>
        <end position="175"/>
    </location>
</feature>
<name>A0A3P1SWI0_9GAMM</name>